<dbReference type="Pfam" id="PF07645">
    <property type="entry name" value="EGF_CA"/>
    <property type="match status" value="2"/>
</dbReference>
<feature type="domain" description="EGF-like" evidence="16">
    <location>
        <begin position="321"/>
        <end position="360"/>
    </location>
</feature>
<dbReference type="Pfam" id="PF14670">
    <property type="entry name" value="FXa_inhibition"/>
    <property type="match status" value="1"/>
</dbReference>
<dbReference type="PROSITE" id="PS00010">
    <property type="entry name" value="ASX_HYDROXYL"/>
    <property type="match status" value="2"/>
</dbReference>
<dbReference type="InterPro" id="IPR000742">
    <property type="entry name" value="EGF"/>
</dbReference>
<evidence type="ECO:0000256" key="12">
    <source>
        <dbReference type="PROSITE-ProRule" id="PRU00076"/>
    </source>
</evidence>
<evidence type="ECO:0000256" key="15">
    <source>
        <dbReference type="SAM" id="SignalP"/>
    </source>
</evidence>
<evidence type="ECO:0000256" key="13">
    <source>
        <dbReference type="SAM" id="MobiDB-lite"/>
    </source>
</evidence>
<dbReference type="InterPro" id="IPR001881">
    <property type="entry name" value="EGF-like_Ca-bd_dom"/>
</dbReference>
<dbReference type="PROSITE" id="PS01187">
    <property type="entry name" value="EGF_CA"/>
    <property type="match status" value="1"/>
</dbReference>
<comment type="caution">
    <text evidence="12">Lacks conserved residue(s) required for the propagation of feature annotation.</text>
</comment>
<reference evidence="18 19" key="1">
    <citation type="submission" date="2019-09" db="EMBL/GenBank/DDBJ databases">
        <title>Bird 10,000 Genomes (B10K) Project - Family phase.</title>
        <authorList>
            <person name="Zhang G."/>
        </authorList>
    </citation>
    <scope>NUCLEOTIDE SEQUENCE [LARGE SCALE GENOMIC DNA]</scope>
    <source>
        <strain evidence="18">B10K-LSUMZ-50683</strain>
        <tissue evidence="18">Muscle</tissue>
    </source>
</reference>
<dbReference type="SMART" id="SM00181">
    <property type="entry name" value="EGF"/>
    <property type="match status" value="5"/>
</dbReference>
<dbReference type="SMART" id="SM00179">
    <property type="entry name" value="EGF_CA"/>
    <property type="match status" value="4"/>
</dbReference>
<keyword evidence="5 15" id="KW-0732">Signal</keyword>
<evidence type="ECO:0000256" key="7">
    <source>
        <dbReference type="ARBA" id="ARBA00022737"/>
    </source>
</evidence>
<evidence type="ECO:0000256" key="1">
    <source>
        <dbReference type="ARBA" id="ARBA00004479"/>
    </source>
</evidence>
<dbReference type="InterPro" id="IPR000152">
    <property type="entry name" value="EGF-type_Asp/Asn_hydroxyl_site"/>
</dbReference>
<dbReference type="Pfam" id="PF12662">
    <property type="entry name" value="cEGF"/>
    <property type="match status" value="1"/>
</dbReference>
<evidence type="ECO:0000256" key="11">
    <source>
        <dbReference type="ARBA" id="ARBA00023180"/>
    </source>
</evidence>
<dbReference type="SUPFAM" id="SSF56436">
    <property type="entry name" value="C-type lectin-like"/>
    <property type="match status" value="1"/>
</dbReference>
<dbReference type="CDD" id="cd00054">
    <property type="entry name" value="EGF_CA"/>
    <property type="match status" value="2"/>
</dbReference>
<dbReference type="Proteomes" id="UP000524187">
    <property type="component" value="Unassembled WGS sequence"/>
</dbReference>
<dbReference type="PROSITE" id="PS50026">
    <property type="entry name" value="EGF_3"/>
    <property type="match status" value="2"/>
</dbReference>
<evidence type="ECO:0000256" key="14">
    <source>
        <dbReference type="SAM" id="Phobius"/>
    </source>
</evidence>
<evidence type="ECO:0000256" key="9">
    <source>
        <dbReference type="ARBA" id="ARBA00023136"/>
    </source>
</evidence>
<feature type="non-terminal residue" evidence="18">
    <location>
        <position position="579"/>
    </location>
</feature>
<name>A0A7K8NUQ7_CASCA</name>
<dbReference type="AlphaFoldDB" id="A0A7K8NUQ7"/>
<feature type="region of interest" description="Disordered" evidence="13">
    <location>
        <begin position="437"/>
        <end position="491"/>
    </location>
</feature>
<keyword evidence="6" id="KW-0430">Lectin</keyword>
<feature type="transmembrane region" description="Helical" evidence="14">
    <location>
        <begin position="519"/>
        <end position="543"/>
    </location>
</feature>
<dbReference type="SUPFAM" id="SSF57196">
    <property type="entry name" value="EGF/Laminin"/>
    <property type="match status" value="1"/>
</dbReference>
<dbReference type="InterPro" id="IPR018097">
    <property type="entry name" value="EGF_Ca-bd_CS"/>
</dbReference>
<dbReference type="InterPro" id="IPR026823">
    <property type="entry name" value="cEGF"/>
</dbReference>
<dbReference type="FunFam" id="2.10.25.10:FF:000002">
    <property type="entry name" value="Latent-transforming growth factor beta-binding protein 3"/>
    <property type="match status" value="1"/>
</dbReference>
<keyword evidence="2 12" id="KW-0245">EGF-like domain</keyword>
<feature type="chain" id="PRO_5029631555" evidence="15">
    <location>
        <begin position="20"/>
        <end position="579"/>
    </location>
</feature>
<accession>A0A7K8NUQ7</accession>
<evidence type="ECO:0000256" key="6">
    <source>
        <dbReference type="ARBA" id="ARBA00022734"/>
    </source>
</evidence>
<keyword evidence="7" id="KW-0677">Repeat</keyword>
<dbReference type="InterPro" id="IPR049883">
    <property type="entry name" value="NOTCH1_EGF-like"/>
</dbReference>
<evidence type="ECO:0000256" key="8">
    <source>
        <dbReference type="ARBA" id="ARBA00022989"/>
    </source>
</evidence>
<dbReference type="GO" id="GO:0016020">
    <property type="term" value="C:membrane"/>
    <property type="evidence" value="ECO:0007669"/>
    <property type="project" value="UniProtKB-SubCell"/>
</dbReference>
<keyword evidence="4 14" id="KW-0812">Transmembrane</keyword>
<dbReference type="Gene3D" id="2.10.25.10">
    <property type="entry name" value="Laminin"/>
    <property type="match status" value="5"/>
</dbReference>
<dbReference type="GO" id="GO:0005509">
    <property type="term" value="F:calcium ion binding"/>
    <property type="evidence" value="ECO:0007669"/>
    <property type="project" value="InterPro"/>
</dbReference>
<keyword evidence="19" id="KW-1185">Reference proteome</keyword>
<evidence type="ECO:0000256" key="10">
    <source>
        <dbReference type="ARBA" id="ARBA00023157"/>
    </source>
</evidence>
<feature type="compositionally biased region" description="Low complexity" evidence="13">
    <location>
        <begin position="475"/>
        <end position="491"/>
    </location>
</feature>
<keyword evidence="10" id="KW-1015">Disulfide bond</keyword>
<proteinExistence type="predicted"/>
<evidence type="ECO:0000313" key="18">
    <source>
        <dbReference type="EMBL" id="NXE57018.1"/>
    </source>
</evidence>
<evidence type="ECO:0000259" key="16">
    <source>
        <dbReference type="PROSITE" id="PS50026"/>
    </source>
</evidence>
<dbReference type="InterPro" id="IPR051505">
    <property type="entry name" value="C-type_lectin_domain"/>
</dbReference>
<comment type="caution">
    <text evidence="18">The sequence shown here is derived from an EMBL/GenBank/DDBJ whole genome shotgun (WGS) entry which is preliminary data.</text>
</comment>
<dbReference type="InterPro" id="IPR009030">
    <property type="entry name" value="Growth_fac_rcpt_cys_sf"/>
</dbReference>
<dbReference type="SMART" id="SM00034">
    <property type="entry name" value="CLECT"/>
    <property type="match status" value="1"/>
</dbReference>
<dbReference type="GO" id="GO:0030246">
    <property type="term" value="F:carbohydrate binding"/>
    <property type="evidence" value="ECO:0007669"/>
    <property type="project" value="UniProtKB-KW"/>
</dbReference>
<feature type="non-terminal residue" evidence="18">
    <location>
        <position position="1"/>
    </location>
</feature>
<protein>
    <submittedName>
        <fullName evidence="18">C1QR1 protein</fullName>
    </submittedName>
</protein>
<dbReference type="PANTHER" id="PTHR14789">
    <property type="entry name" value="CHONDROLECTIN VARIANT CHODLFDELTAE"/>
    <property type="match status" value="1"/>
</dbReference>
<feature type="domain" description="EGF-like" evidence="16">
    <location>
        <begin position="402"/>
        <end position="440"/>
    </location>
</feature>
<organism evidence="18 19">
    <name type="scientific">Casuarius casuarius</name>
    <name type="common">Southern cassowary</name>
    <name type="synonym">Struthio casuarius</name>
    <dbReference type="NCBI Taxonomy" id="8787"/>
    <lineage>
        <taxon>Eukaryota</taxon>
        <taxon>Metazoa</taxon>
        <taxon>Chordata</taxon>
        <taxon>Craniata</taxon>
        <taxon>Vertebrata</taxon>
        <taxon>Euteleostomi</taxon>
        <taxon>Archelosauria</taxon>
        <taxon>Archosauria</taxon>
        <taxon>Dinosauria</taxon>
        <taxon>Saurischia</taxon>
        <taxon>Theropoda</taxon>
        <taxon>Coelurosauria</taxon>
        <taxon>Aves</taxon>
        <taxon>Palaeognathae</taxon>
        <taxon>Casuariiformes</taxon>
        <taxon>Casuariidae</taxon>
        <taxon>Casuarius</taxon>
    </lineage>
</organism>
<evidence type="ECO:0000259" key="17">
    <source>
        <dbReference type="PROSITE" id="PS50041"/>
    </source>
</evidence>
<keyword evidence="9 14" id="KW-0472">Membrane</keyword>
<dbReference type="PROSITE" id="PS01186">
    <property type="entry name" value="EGF_2"/>
    <property type="match status" value="2"/>
</dbReference>
<dbReference type="SUPFAM" id="SSF57184">
    <property type="entry name" value="Growth factor receptor domain"/>
    <property type="match status" value="1"/>
</dbReference>
<feature type="domain" description="C-type lectin" evidence="17">
    <location>
        <begin position="30"/>
        <end position="154"/>
    </location>
</feature>
<dbReference type="FunFam" id="2.10.25.10:FF:000017">
    <property type="entry name" value="latent-transforming growth factor beta-binding protein 4 isoform X1"/>
    <property type="match status" value="1"/>
</dbReference>
<keyword evidence="11" id="KW-0325">Glycoprotein</keyword>
<evidence type="ECO:0000256" key="3">
    <source>
        <dbReference type="ARBA" id="ARBA00022553"/>
    </source>
</evidence>
<evidence type="ECO:0000256" key="2">
    <source>
        <dbReference type="ARBA" id="ARBA00022536"/>
    </source>
</evidence>
<dbReference type="Pfam" id="PF00059">
    <property type="entry name" value="Lectin_C"/>
    <property type="match status" value="1"/>
</dbReference>
<sequence length="579" mass="60172">PPPPLLLLLAPTLFWGARGRAAEHAEVLCAGAACYTLHRDKLAWSGAQKRCQNNGGNLATIRSLEEAQHVQELLGRSQAGAGWQGNVWIGLSLEKGKCVQSHDPLRGFTWAGGGEKTNYSAWLAEPHTTCLSHRCASLQPVTPSSPAGWADGPCRAPLPGYVCKFSFQGMCGPLALAGPGTVTYTTPFGVESERLAAAPFGTLAQVTCGAGGGAQQFVLCKEQQPGGGFAWNHRGPLCALGCAHRNGGCEQECVEAERGAPPRCACRPGYVLAPDLVSCAPTDGCNPNPCEGPCHRRPAGGFECGCSAGYTLAPDGRRCLDVDECLGQPCHQECHNAPGGFACTCRLGYEPEAPGSPHCRDIDECAAGAAACPQLCLNVPGSFLCACRPGYQRDARQEACMDVDECLRDPCPGACLNVPGSFHCTCPPGFAPAADGGACHPDPTHTEGPAGASQPTRLPAAALPERPLGFSAQPTATSTTTATTAATSITASTTASTTASAGLGAAHDAEHAADGPKLLLYYILGSLVAILLLMAFALALLAYRRRKAKEEKQQAKSAADDYCWVPEQAESSAAGSEFR</sequence>
<feature type="signal peptide" evidence="15">
    <location>
        <begin position="1"/>
        <end position="19"/>
    </location>
</feature>
<dbReference type="InterPro" id="IPR016186">
    <property type="entry name" value="C-type_lectin-like/link_sf"/>
</dbReference>
<dbReference type="PANTHER" id="PTHR14789:SF8">
    <property type="entry name" value="C-TYPE LECTIN DOMAIN FAMILY 14 MEMBER A PRECURSOR-RELATED"/>
    <property type="match status" value="1"/>
</dbReference>
<dbReference type="PROSITE" id="PS00615">
    <property type="entry name" value="C_TYPE_LECTIN_1"/>
    <property type="match status" value="1"/>
</dbReference>
<dbReference type="InterPro" id="IPR001304">
    <property type="entry name" value="C-type_lectin-like"/>
</dbReference>
<dbReference type="EMBL" id="VWPT01000386">
    <property type="protein sequence ID" value="NXE57018.1"/>
    <property type="molecule type" value="Genomic_DNA"/>
</dbReference>
<dbReference type="InterPro" id="IPR018378">
    <property type="entry name" value="C-type_lectin_CS"/>
</dbReference>
<dbReference type="InterPro" id="IPR016187">
    <property type="entry name" value="CTDL_fold"/>
</dbReference>
<comment type="subcellular location">
    <subcellularLocation>
        <location evidence="1">Membrane</location>
        <topology evidence="1">Single-pass type I membrane protein</topology>
    </subcellularLocation>
</comment>
<keyword evidence="8 14" id="KW-1133">Transmembrane helix</keyword>
<evidence type="ECO:0000256" key="4">
    <source>
        <dbReference type="ARBA" id="ARBA00022692"/>
    </source>
</evidence>
<evidence type="ECO:0000313" key="19">
    <source>
        <dbReference type="Proteomes" id="UP000524187"/>
    </source>
</evidence>
<dbReference type="PROSITE" id="PS50041">
    <property type="entry name" value="C_TYPE_LECTIN_2"/>
    <property type="match status" value="1"/>
</dbReference>
<gene>
    <name evidence="18" type="primary">Cd93</name>
    <name evidence="18" type="ORF">CASCAS_R11511</name>
</gene>
<evidence type="ECO:0000256" key="5">
    <source>
        <dbReference type="ARBA" id="ARBA00022729"/>
    </source>
</evidence>
<dbReference type="Gene3D" id="3.10.100.10">
    <property type="entry name" value="Mannose-Binding Protein A, subunit A"/>
    <property type="match status" value="1"/>
</dbReference>
<keyword evidence="3" id="KW-0597">Phosphoprotein</keyword>